<protein>
    <submittedName>
        <fullName evidence="1">Uncharacterized protein</fullName>
    </submittedName>
</protein>
<organism evidence="1">
    <name type="scientific">bioreactor metagenome</name>
    <dbReference type="NCBI Taxonomy" id="1076179"/>
    <lineage>
        <taxon>unclassified sequences</taxon>
        <taxon>metagenomes</taxon>
        <taxon>ecological metagenomes</taxon>
    </lineage>
</organism>
<dbReference type="EMBL" id="VSSQ01062177">
    <property type="protein sequence ID" value="MPN15416.1"/>
    <property type="molecule type" value="Genomic_DNA"/>
</dbReference>
<name>A0A645FNY1_9ZZZZ</name>
<evidence type="ECO:0000313" key="1">
    <source>
        <dbReference type="EMBL" id="MPN15416.1"/>
    </source>
</evidence>
<accession>A0A645FNY1</accession>
<gene>
    <name evidence="1" type="ORF">SDC9_162748</name>
</gene>
<reference evidence="1" key="1">
    <citation type="submission" date="2019-08" db="EMBL/GenBank/DDBJ databases">
        <authorList>
            <person name="Kucharzyk K."/>
            <person name="Murdoch R.W."/>
            <person name="Higgins S."/>
            <person name="Loffler F."/>
        </authorList>
    </citation>
    <scope>NUCLEOTIDE SEQUENCE</scope>
</reference>
<sequence>MFIAQYVQACLISVYSREKAGSIIENRSKRIAIGLLDKAPVRTMSIEIPQQGVNDIYSPKLIDRFGNLRQFGVLLEHSHHISV</sequence>
<dbReference type="AlphaFoldDB" id="A0A645FNY1"/>
<comment type="caution">
    <text evidence="1">The sequence shown here is derived from an EMBL/GenBank/DDBJ whole genome shotgun (WGS) entry which is preliminary data.</text>
</comment>
<proteinExistence type="predicted"/>